<evidence type="ECO:0000313" key="4">
    <source>
        <dbReference type="Proteomes" id="UP000001933"/>
    </source>
</evidence>
<organism evidence="3 4">
    <name type="scientific">Syntrophus aciditrophicus (strain SB)</name>
    <dbReference type="NCBI Taxonomy" id="56780"/>
    <lineage>
        <taxon>Bacteria</taxon>
        <taxon>Pseudomonadati</taxon>
        <taxon>Thermodesulfobacteriota</taxon>
        <taxon>Syntrophia</taxon>
        <taxon>Syntrophales</taxon>
        <taxon>Syntrophaceae</taxon>
        <taxon>Syntrophus</taxon>
    </lineage>
</organism>
<proteinExistence type="predicted"/>
<dbReference type="Proteomes" id="UP000001933">
    <property type="component" value="Chromosome"/>
</dbReference>
<dbReference type="Pfam" id="PF01968">
    <property type="entry name" value="Hydantoinase_A"/>
    <property type="match status" value="1"/>
</dbReference>
<dbReference type="GO" id="GO:0017168">
    <property type="term" value="F:5-oxoprolinase (ATP-hydrolyzing) activity"/>
    <property type="evidence" value="ECO:0007669"/>
    <property type="project" value="TreeGrafter"/>
</dbReference>
<protein>
    <submittedName>
        <fullName evidence="3">Hydantoinase/oxoprolinase family</fullName>
    </submittedName>
</protein>
<feature type="domain" description="Hydantoinase/oxoprolinase N-terminal" evidence="2">
    <location>
        <begin position="3"/>
        <end position="157"/>
    </location>
</feature>
<reference evidence="3 4" key="1">
    <citation type="journal article" date="2007" name="Proc. Natl. Acad. Sci. U.S.A.">
        <title>The genome of Syntrophus aciditrophicus: life at the thermodynamic limit of microbial growth.</title>
        <authorList>
            <person name="McInerney M.J."/>
            <person name="Rohlin L."/>
            <person name="Mouttaki H."/>
            <person name="Kim U."/>
            <person name="Krupp R.S."/>
            <person name="Rios-Hernandez L."/>
            <person name="Sieber J."/>
            <person name="Struchtemeyer C.G."/>
            <person name="Bhattacharyya A."/>
            <person name="Campbell J.W."/>
            <person name="Gunsalus R.P."/>
        </authorList>
    </citation>
    <scope>NUCLEOTIDE SEQUENCE [LARGE SCALE GENOMIC DNA]</scope>
    <source>
        <strain evidence="3 4">SB</strain>
    </source>
</reference>
<dbReference type="PANTHER" id="PTHR11365">
    <property type="entry name" value="5-OXOPROLINASE RELATED"/>
    <property type="match status" value="1"/>
</dbReference>
<feature type="domain" description="Hydantoinase A/oxoprolinase" evidence="1">
    <location>
        <begin position="178"/>
        <end position="461"/>
    </location>
</feature>
<gene>
    <name evidence="3" type="ORF">SYN_02869</name>
</gene>
<dbReference type="KEGG" id="sat:SYN_02869"/>
<dbReference type="SUPFAM" id="SSF53067">
    <property type="entry name" value="Actin-like ATPase domain"/>
    <property type="match status" value="1"/>
</dbReference>
<dbReference type="InterPro" id="IPR008040">
    <property type="entry name" value="Hydant_A_N"/>
</dbReference>
<sequence length="558" mass="60644">MILGIDVGGTHTDAVLIESGRIRKTAKVTTSPDRIVDSLSGIAQDLLKGESLEKIQRIVLSTTLSTNAIVQNKVDPVGLLVISGPGLSPSHFEIGGNTRFLSGYVNHRGIETAPIDPAEVTRFHEEFLRKGLKHVGIVGKFSTRNPNQELQVEKSIHNGLDHVSLGHRMSGHLNFPRRVATTYLNEAVWERYSSFVRQVISFFQGLGLSVPVYILKADGGTFEIQHSVEFPVYTILSGPAASIMGILSMTPDNKNDAIALDIGGTTTDIAVFADGVPLLEAFGVTMENHKTLIRGLRSKPVGIGGDSMVYVKDGQILIGPERKGPAAAFDGPCPTPTDAMIFLGLTDIGNRSKAEKAVQSIAEIMGITVQEAAEIIFENTCEKIALHVHSVIEEINNQPVYTIHELLEGKKISPKILYIIGGPAKPMSTRLGQLLGCPVCVPSYYEVANAIGTALARTTAELTILADTEQGTMTIGEEGIQEKLPSRFTREDAIETGRRMLRERALRLGARAEDLEIEVIEDQEFNMVRDFYMTGKNIRVKLQVKPGLIAGFKTGELS</sequence>
<dbReference type="STRING" id="56780.SYN_02869"/>
<dbReference type="InterPro" id="IPR045079">
    <property type="entry name" value="Oxoprolinase-like"/>
</dbReference>
<keyword evidence="4" id="KW-1185">Reference proteome</keyword>
<name>Q2LUP4_SYNAS</name>
<dbReference type="AlphaFoldDB" id="Q2LUP4"/>
<dbReference type="GO" id="GO:0006749">
    <property type="term" value="P:glutathione metabolic process"/>
    <property type="evidence" value="ECO:0007669"/>
    <property type="project" value="TreeGrafter"/>
</dbReference>
<dbReference type="HOGENOM" id="CLU_014140_2_0_7"/>
<dbReference type="InterPro" id="IPR002821">
    <property type="entry name" value="Hydantoinase_A"/>
</dbReference>
<dbReference type="Pfam" id="PF05378">
    <property type="entry name" value="Hydant_A_N"/>
    <property type="match status" value="1"/>
</dbReference>
<dbReference type="Gene3D" id="3.30.420.40">
    <property type="match status" value="1"/>
</dbReference>
<dbReference type="PANTHER" id="PTHR11365:SF2">
    <property type="entry name" value="5-OXOPROLINASE"/>
    <property type="match status" value="1"/>
</dbReference>
<evidence type="ECO:0000259" key="2">
    <source>
        <dbReference type="Pfam" id="PF05378"/>
    </source>
</evidence>
<accession>Q2LUP4</accession>
<evidence type="ECO:0000313" key="3">
    <source>
        <dbReference type="EMBL" id="ABC77803.1"/>
    </source>
</evidence>
<dbReference type="GO" id="GO:0005829">
    <property type="term" value="C:cytosol"/>
    <property type="evidence" value="ECO:0007669"/>
    <property type="project" value="TreeGrafter"/>
</dbReference>
<dbReference type="InterPro" id="IPR043129">
    <property type="entry name" value="ATPase_NBD"/>
</dbReference>
<dbReference type="OrthoDB" id="9814788at2"/>
<dbReference type="InParanoid" id="Q2LUP4"/>
<dbReference type="eggNOG" id="COG0145">
    <property type="taxonomic scope" value="Bacteria"/>
</dbReference>
<evidence type="ECO:0000259" key="1">
    <source>
        <dbReference type="Pfam" id="PF01968"/>
    </source>
</evidence>
<dbReference type="EMBL" id="CP000252">
    <property type="protein sequence ID" value="ABC77803.1"/>
    <property type="molecule type" value="Genomic_DNA"/>
</dbReference>
<dbReference type="RefSeq" id="WP_011417824.1">
    <property type="nucleotide sequence ID" value="NC_007759.1"/>
</dbReference>